<dbReference type="GO" id="GO:0005886">
    <property type="term" value="C:plasma membrane"/>
    <property type="evidence" value="ECO:0007669"/>
    <property type="project" value="UniProtKB-SubCell"/>
</dbReference>
<evidence type="ECO:0000256" key="8">
    <source>
        <dbReference type="ARBA" id="ARBA00023136"/>
    </source>
</evidence>
<proteinExistence type="inferred from homology"/>
<keyword evidence="7" id="KW-0406">Ion transport</keyword>
<comment type="function">
    <text evidence="12">Important for reducing fluoride concentration in the cell, thus reducing its toxicity.</text>
</comment>
<reference evidence="14" key="1">
    <citation type="journal article" date="2013" name="Genome Announc.">
        <title>Draft Genome Sequence of the Dimorphic Prosthecate Bacterium Brevundimonas abyssalis TAR-001T.</title>
        <authorList>
            <person name="Tsubouchi T."/>
            <person name="Nishi S."/>
            <person name="Usui K."/>
            <person name="Shimane Y."/>
            <person name="Takaki Y."/>
            <person name="Maruyama T."/>
            <person name="Hatada Y."/>
        </authorList>
    </citation>
    <scope>NUCLEOTIDE SEQUENCE [LARGE SCALE GENOMIC DNA]</scope>
    <source>
        <strain evidence="14">TAR-001</strain>
    </source>
</reference>
<keyword evidence="6" id="KW-0915">Sodium</keyword>
<evidence type="ECO:0000256" key="12">
    <source>
        <dbReference type="RuleBase" id="RU004340"/>
    </source>
</evidence>
<keyword evidence="5 12" id="KW-1133">Transmembrane helix</keyword>
<evidence type="ECO:0000256" key="3">
    <source>
        <dbReference type="ARBA" id="ARBA00022519"/>
    </source>
</evidence>
<comment type="catalytic activity">
    <reaction evidence="11">
        <text>fluoride(in) = fluoride(out)</text>
        <dbReference type="Rhea" id="RHEA:76159"/>
        <dbReference type="ChEBI" id="CHEBI:17051"/>
    </reaction>
    <physiologicalReaction direction="left-to-right" evidence="11">
        <dbReference type="Rhea" id="RHEA:76160"/>
    </physiologicalReaction>
</comment>
<gene>
    <name evidence="13" type="ORF">MBEBAB_1200</name>
</gene>
<evidence type="ECO:0000256" key="11">
    <source>
        <dbReference type="ARBA" id="ARBA00035585"/>
    </source>
</evidence>
<organism evidence="13 14">
    <name type="scientific">Brevundimonas abyssalis TAR-001</name>
    <dbReference type="NCBI Taxonomy" id="1391729"/>
    <lineage>
        <taxon>Bacteria</taxon>
        <taxon>Pseudomonadati</taxon>
        <taxon>Pseudomonadota</taxon>
        <taxon>Alphaproteobacteria</taxon>
        <taxon>Caulobacterales</taxon>
        <taxon>Caulobacteraceae</taxon>
        <taxon>Brevundimonas</taxon>
    </lineage>
</organism>
<feature type="transmembrane region" description="Helical" evidence="12">
    <location>
        <begin position="47"/>
        <end position="71"/>
    </location>
</feature>
<feature type="transmembrane region" description="Helical" evidence="12">
    <location>
        <begin position="15"/>
        <end position="35"/>
    </location>
</feature>
<keyword evidence="9" id="KW-0407">Ion channel</keyword>
<keyword evidence="3" id="KW-0997">Cell inner membrane</keyword>
<evidence type="ECO:0000256" key="9">
    <source>
        <dbReference type="ARBA" id="ARBA00023303"/>
    </source>
</evidence>
<evidence type="ECO:0000313" key="13">
    <source>
        <dbReference type="EMBL" id="GAD58950.1"/>
    </source>
</evidence>
<evidence type="ECO:0000256" key="6">
    <source>
        <dbReference type="ARBA" id="ARBA00023053"/>
    </source>
</evidence>
<dbReference type="AlphaFoldDB" id="A0A8E0NBE5"/>
<evidence type="ECO:0000256" key="1">
    <source>
        <dbReference type="ARBA" id="ARBA00004651"/>
    </source>
</evidence>
<evidence type="ECO:0000256" key="7">
    <source>
        <dbReference type="ARBA" id="ARBA00023065"/>
    </source>
</evidence>
<dbReference type="Proteomes" id="UP000016569">
    <property type="component" value="Unassembled WGS sequence"/>
</dbReference>
<name>A0A8E0NBE5_9CAUL</name>
<keyword evidence="4 12" id="KW-0812">Transmembrane</keyword>
<dbReference type="Pfam" id="PF02537">
    <property type="entry name" value="CRCB"/>
    <property type="match status" value="1"/>
</dbReference>
<comment type="caution">
    <text evidence="12">Lacks conserved residue(s) required for the propagation of feature annotation.</text>
</comment>
<evidence type="ECO:0000256" key="5">
    <source>
        <dbReference type="ARBA" id="ARBA00022989"/>
    </source>
</evidence>
<dbReference type="GO" id="GO:0034220">
    <property type="term" value="P:monoatomic ion transmembrane transport"/>
    <property type="evidence" value="ECO:0007669"/>
    <property type="project" value="UniProtKB-KW"/>
</dbReference>
<evidence type="ECO:0000256" key="4">
    <source>
        <dbReference type="ARBA" id="ARBA00022692"/>
    </source>
</evidence>
<keyword evidence="8 12" id="KW-0472">Membrane</keyword>
<dbReference type="EMBL" id="BATC01000015">
    <property type="protein sequence ID" value="GAD58950.1"/>
    <property type="molecule type" value="Genomic_DNA"/>
</dbReference>
<sequence>MLALKAGSGVDHERLRLLLGVGLLGGFTTFSAFSLETALMIERRQLGLAAGYVGLSVVLSVAALFAGLMIARRLW</sequence>
<keyword evidence="2" id="KW-1003">Cell membrane</keyword>
<comment type="caution">
    <text evidence="13">The sequence shown here is derived from an EMBL/GenBank/DDBJ whole genome shotgun (WGS) entry which is preliminary data.</text>
</comment>
<evidence type="ECO:0000256" key="10">
    <source>
        <dbReference type="ARBA" id="ARBA00035120"/>
    </source>
</evidence>
<evidence type="ECO:0000313" key="14">
    <source>
        <dbReference type="Proteomes" id="UP000016569"/>
    </source>
</evidence>
<protein>
    <recommendedName>
        <fullName evidence="12">Fluoride-specific ion channel</fullName>
    </recommendedName>
</protein>
<accession>A0A8E0NBE5</accession>
<keyword evidence="14" id="KW-1185">Reference proteome</keyword>
<comment type="subcellular location">
    <subcellularLocation>
        <location evidence="1">Cell membrane</location>
        <topology evidence="1">Multi-pass membrane protein</topology>
    </subcellularLocation>
</comment>
<dbReference type="InterPro" id="IPR003691">
    <property type="entry name" value="FluC"/>
</dbReference>
<comment type="similarity">
    <text evidence="10 12">Belongs to the fluoride channel Fluc/FEX (TC 1.A.43) family.</text>
</comment>
<keyword evidence="7" id="KW-0813">Transport</keyword>
<evidence type="ECO:0000256" key="2">
    <source>
        <dbReference type="ARBA" id="ARBA00022475"/>
    </source>
</evidence>